<keyword evidence="2" id="KW-1185">Reference proteome</keyword>
<evidence type="ECO:0000313" key="1">
    <source>
        <dbReference type="EMBL" id="KAB1220749.1"/>
    </source>
</evidence>
<dbReference type="EMBL" id="RXIC02000021">
    <property type="protein sequence ID" value="KAB1220749.1"/>
    <property type="molecule type" value="Genomic_DNA"/>
</dbReference>
<organism evidence="1 2">
    <name type="scientific">Morella rubra</name>
    <name type="common">Chinese bayberry</name>
    <dbReference type="NCBI Taxonomy" id="262757"/>
    <lineage>
        <taxon>Eukaryota</taxon>
        <taxon>Viridiplantae</taxon>
        <taxon>Streptophyta</taxon>
        <taxon>Embryophyta</taxon>
        <taxon>Tracheophyta</taxon>
        <taxon>Spermatophyta</taxon>
        <taxon>Magnoliopsida</taxon>
        <taxon>eudicotyledons</taxon>
        <taxon>Gunneridae</taxon>
        <taxon>Pentapetalae</taxon>
        <taxon>rosids</taxon>
        <taxon>fabids</taxon>
        <taxon>Fagales</taxon>
        <taxon>Myricaceae</taxon>
        <taxon>Morella</taxon>
    </lineage>
</organism>
<evidence type="ECO:0000313" key="2">
    <source>
        <dbReference type="Proteomes" id="UP000516437"/>
    </source>
</evidence>
<protein>
    <submittedName>
        <fullName evidence="1">Uncharacterized protein</fullName>
    </submittedName>
</protein>
<gene>
    <name evidence="1" type="ORF">CJ030_MR3G015502</name>
</gene>
<name>A0A6A1W658_9ROSI</name>
<accession>A0A6A1W658</accession>
<dbReference type="Proteomes" id="UP000516437">
    <property type="component" value="Chromosome 3"/>
</dbReference>
<comment type="caution">
    <text evidence="1">The sequence shown here is derived from an EMBL/GenBank/DDBJ whole genome shotgun (WGS) entry which is preliminary data.</text>
</comment>
<dbReference type="AlphaFoldDB" id="A0A6A1W658"/>
<reference evidence="1 2" key="1">
    <citation type="journal article" date="2019" name="Plant Biotechnol. J.">
        <title>The red bayberry genome and genetic basis of sex determination.</title>
        <authorList>
            <person name="Jia H.M."/>
            <person name="Jia H.J."/>
            <person name="Cai Q.L."/>
            <person name="Wang Y."/>
            <person name="Zhao H.B."/>
            <person name="Yang W.F."/>
            <person name="Wang G.Y."/>
            <person name="Li Y.H."/>
            <person name="Zhan D.L."/>
            <person name="Shen Y.T."/>
            <person name="Niu Q.F."/>
            <person name="Chang L."/>
            <person name="Qiu J."/>
            <person name="Zhao L."/>
            <person name="Xie H.B."/>
            <person name="Fu W.Y."/>
            <person name="Jin J."/>
            <person name="Li X.W."/>
            <person name="Jiao Y."/>
            <person name="Zhou C.C."/>
            <person name="Tu T."/>
            <person name="Chai C.Y."/>
            <person name="Gao J.L."/>
            <person name="Fan L.J."/>
            <person name="van de Weg E."/>
            <person name="Wang J.Y."/>
            <person name="Gao Z.S."/>
        </authorList>
    </citation>
    <scope>NUCLEOTIDE SEQUENCE [LARGE SCALE GENOMIC DNA]</scope>
    <source>
        <tissue evidence="1">Leaves</tissue>
    </source>
</reference>
<proteinExistence type="predicted"/>
<sequence>MAIINEALAIGGDPNNTSYAYTINGQPSDLCEYSNEGRLVVASNASKNVTKDKNSVSHSYAMCCAIDQSAQGELSLPSEGRLVVASNASKNVTKVGCHDSIEAAKC</sequence>